<dbReference type="Gene3D" id="1.20.272.10">
    <property type="match status" value="1"/>
</dbReference>
<dbReference type="GO" id="GO:0000731">
    <property type="term" value="P:DNA synthesis involved in DNA repair"/>
    <property type="evidence" value="ECO:0007669"/>
    <property type="project" value="TreeGrafter"/>
</dbReference>
<proteinExistence type="inferred from homology"/>
<organism evidence="5 6">
    <name type="scientific">Hydrogenoanaerobacterium saccharovorans</name>
    <dbReference type="NCBI Taxonomy" id="474960"/>
    <lineage>
        <taxon>Bacteria</taxon>
        <taxon>Bacillati</taxon>
        <taxon>Bacillota</taxon>
        <taxon>Clostridia</taxon>
        <taxon>Eubacteriales</taxon>
        <taxon>Oscillospiraceae</taxon>
        <taxon>Hydrogenoanaerobacterium</taxon>
    </lineage>
</organism>
<gene>
    <name evidence="5" type="ORF">SAMN05216180_1726</name>
</gene>
<reference evidence="5 6" key="1">
    <citation type="submission" date="2016-10" db="EMBL/GenBank/DDBJ databases">
        <authorList>
            <person name="de Groot N.N."/>
        </authorList>
    </citation>
    <scope>NUCLEOTIDE SEQUENCE [LARGE SCALE GENOMIC DNA]</scope>
    <source>
        <strain evidence="5 6">CGMCC 1.5070</strain>
    </source>
</reference>
<dbReference type="PANTHER" id="PTHR13779:SF7">
    <property type="entry name" value="ATPASE WRNIP1"/>
    <property type="match status" value="1"/>
</dbReference>
<keyword evidence="3" id="KW-0067">ATP-binding</keyword>
<evidence type="ECO:0000313" key="6">
    <source>
        <dbReference type="Proteomes" id="UP000199158"/>
    </source>
</evidence>
<dbReference type="InterPro" id="IPR003593">
    <property type="entry name" value="AAA+_ATPase"/>
</dbReference>
<comment type="similarity">
    <text evidence="1">Belongs to the AAA ATPase family. RarA/MGS1/WRNIP1 subfamily.</text>
</comment>
<dbReference type="FunFam" id="1.10.3710.10:FF:000003">
    <property type="entry name" value="ATPase, AAA family protein"/>
    <property type="match status" value="1"/>
</dbReference>
<evidence type="ECO:0000313" key="5">
    <source>
        <dbReference type="EMBL" id="SEM78114.1"/>
    </source>
</evidence>
<keyword evidence="6" id="KW-1185">Reference proteome</keyword>
<dbReference type="Pfam" id="PF00004">
    <property type="entry name" value="AAA"/>
    <property type="match status" value="1"/>
</dbReference>
<dbReference type="SMART" id="SM00382">
    <property type="entry name" value="AAA"/>
    <property type="match status" value="1"/>
</dbReference>
<evidence type="ECO:0000256" key="1">
    <source>
        <dbReference type="ARBA" id="ARBA00008959"/>
    </source>
</evidence>
<dbReference type="AlphaFoldDB" id="A0A1H8B7H5"/>
<dbReference type="InterPro" id="IPR051314">
    <property type="entry name" value="AAA_ATPase_RarA/MGS1/WRNIP1"/>
</dbReference>
<dbReference type="CDD" id="cd18139">
    <property type="entry name" value="HLD_clamp_RarA"/>
    <property type="match status" value="1"/>
</dbReference>
<dbReference type="GO" id="GO:0006261">
    <property type="term" value="P:DNA-templated DNA replication"/>
    <property type="evidence" value="ECO:0007669"/>
    <property type="project" value="TreeGrafter"/>
</dbReference>
<dbReference type="GO" id="GO:0003677">
    <property type="term" value="F:DNA binding"/>
    <property type="evidence" value="ECO:0007669"/>
    <property type="project" value="InterPro"/>
</dbReference>
<dbReference type="GO" id="GO:0005524">
    <property type="term" value="F:ATP binding"/>
    <property type="evidence" value="ECO:0007669"/>
    <property type="project" value="UniProtKB-KW"/>
</dbReference>
<dbReference type="InterPro" id="IPR003959">
    <property type="entry name" value="ATPase_AAA_core"/>
</dbReference>
<dbReference type="STRING" id="474960.SAMN05216180_1726"/>
<dbReference type="Pfam" id="PF16193">
    <property type="entry name" value="AAA_assoc_2"/>
    <property type="match status" value="1"/>
</dbReference>
<dbReference type="GO" id="GO:0016887">
    <property type="term" value="F:ATP hydrolysis activity"/>
    <property type="evidence" value="ECO:0007669"/>
    <property type="project" value="InterPro"/>
</dbReference>
<protein>
    <submittedName>
        <fullName evidence="5">Putative ATPase</fullName>
    </submittedName>
</protein>
<evidence type="ECO:0000259" key="4">
    <source>
        <dbReference type="SMART" id="SM00382"/>
    </source>
</evidence>
<evidence type="ECO:0000256" key="2">
    <source>
        <dbReference type="ARBA" id="ARBA00022741"/>
    </source>
</evidence>
<dbReference type="CDD" id="cd00009">
    <property type="entry name" value="AAA"/>
    <property type="match status" value="1"/>
</dbReference>
<dbReference type="SUPFAM" id="SSF52540">
    <property type="entry name" value="P-loop containing nucleoside triphosphate hydrolases"/>
    <property type="match status" value="1"/>
</dbReference>
<dbReference type="Gene3D" id="1.10.3710.10">
    <property type="entry name" value="DNA polymerase III clamp loader subunits, C-terminal domain"/>
    <property type="match status" value="1"/>
</dbReference>
<dbReference type="Gene3D" id="3.40.50.300">
    <property type="entry name" value="P-loop containing nucleotide triphosphate hydrolases"/>
    <property type="match status" value="1"/>
</dbReference>
<accession>A0A1H8B7H5</accession>
<dbReference type="GO" id="GO:0008047">
    <property type="term" value="F:enzyme activator activity"/>
    <property type="evidence" value="ECO:0007669"/>
    <property type="project" value="TreeGrafter"/>
</dbReference>
<dbReference type="GO" id="GO:0017116">
    <property type="term" value="F:single-stranded DNA helicase activity"/>
    <property type="evidence" value="ECO:0007669"/>
    <property type="project" value="TreeGrafter"/>
</dbReference>
<dbReference type="SUPFAM" id="SSF48019">
    <property type="entry name" value="post-AAA+ oligomerization domain-like"/>
    <property type="match status" value="1"/>
</dbReference>
<name>A0A1H8B7H5_9FIRM</name>
<feature type="domain" description="AAA+ ATPase" evidence="4">
    <location>
        <begin position="39"/>
        <end position="155"/>
    </location>
</feature>
<keyword evidence="2" id="KW-0547">Nucleotide-binding</keyword>
<dbReference type="InterPro" id="IPR027417">
    <property type="entry name" value="P-loop_NTPase"/>
</dbReference>
<dbReference type="Proteomes" id="UP000199158">
    <property type="component" value="Unassembled WGS sequence"/>
</dbReference>
<dbReference type="PANTHER" id="PTHR13779">
    <property type="entry name" value="WERNER HELICASE-INTERACTING PROTEIN 1 FAMILY MEMBER"/>
    <property type="match status" value="1"/>
</dbReference>
<dbReference type="InterPro" id="IPR021886">
    <property type="entry name" value="MgsA_C"/>
</dbReference>
<dbReference type="PRINTS" id="PR00830">
    <property type="entry name" value="ENDOLAPTASE"/>
</dbReference>
<dbReference type="Pfam" id="PF12002">
    <property type="entry name" value="MgsA_C"/>
    <property type="match status" value="1"/>
</dbReference>
<dbReference type="EMBL" id="FOCG01000001">
    <property type="protein sequence ID" value="SEM78114.1"/>
    <property type="molecule type" value="Genomic_DNA"/>
</dbReference>
<dbReference type="InterPro" id="IPR032423">
    <property type="entry name" value="AAA_assoc_2"/>
</dbReference>
<dbReference type="Gene3D" id="1.10.8.60">
    <property type="match status" value="1"/>
</dbReference>
<dbReference type="FunFam" id="1.20.272.10:FF:000001">
    <property type="entry name" value="Putative AAA family ATPase"/>
    <property type="match status" value="1"/>
</dbReference>
<dbReference type="InterPro" id="IPR008921">
    <property type="entry name" value="DNA_pol3_clamp-load_cplx_C"/>
</dbReference>
<sequence>MMSSPLADRIRPQSLDEVVGQKHILGSDKVLRRIVESGNIPNLIFYGPSGVGKTTVARIIAQAAGKKLFKLNGTTASTADIKDVVAECDTFGGMNGILLYLDEIQYLNKKQQQSLLEFIENGQVTLIASTTENPYFYVYNAILSRSTVFEFKPVDAQDIIPAVMRGFGEMEKELGCAISLEEGVAQHIAQSCGGDVRKAMNAVEMCTLAAPTNETGARVVTMEDALQVSQRSAMKYDRDGDAHYDILSALQKSVRGSDENAALHYLARLLEAGDLLSPCRRLLVMASEDVGLAYPSAVSIVKACVDSALQLGLPEARIPLAQAVILMCTAPKSNSAIVAIDAAMEDVKAGRTGDIPASLKDGHYAGAQKLGRALTYLYPHNYPNHWVAQQYLPDNLKNKVYYCFGENKTEQLAKSYRNSIRNEKGE</sequence>
<evidence type="ECO:0000256" key="3">
    <source>
        <dbReference type="ARBA" id="ARBA00022840"/>
    </source>
</evidence>